<proteinExistence type="inferred from homology"/>
<evidence type="ECO:0000256" key="17">
    <source>
        <dbReference type="ARBA" id="ARBA00023285"/>
    </source>
</evidence>
<dbReference type="PIRSF" id="PIRSF001455">
    <property type="entry name" value="DHQ_synth"/>
    <property type="match status" value="1"/>
</dbReference>
<dbReference type="InterPro" id="IPR030963">
    <property type="entry name" value="DHQ_synth_fam"/>
</dbReference>
<dbReference type="Gene3D" id="1.20.1090.10">
    <property type="entry name" value="Dehydroquinate synthase-like - alpha domain"/>
    <property type="match status" value="1"/>
</dbReference>
<evidence type="ECO:0000256" key="16">
    <source>
        <dbReference type="ARBA" id="ARBA00023239"/>
    </source>
</evidence>
<dbReference type="GO" id="GO:0008652">
    <property type="term" value="P:amino acid biosynthetic process"/>
    <property type="evidence" value="ECO:0007669"/>
    <property type="project" value="UniProtKB-KW"/>
</dbReference>
<keyword evidence="16 18" id="KW-0456">Lyase</keyword>
<evidence type="ECO:0000256" key="5">
    <source>
        <dbReference type="ARBA" id="ARBA00004661"/>
    </source>
</evidence>
<dbReference type="FunCoup" id="A0A2G4YS23">
    <property type="interactions" value="548"/>
</dbReference>
<comment type="cofactor">
    <cofactor evidence="2 18">
        <name>NAD(+)</name>
        <dbReference type="ChEBI" id="CHEBI:57540"/>
    </cofactor>
</comment>
<evidence type="ECO:0000256" key="13">
    <source>
        <dbReference type="ARBA" id="ARBA00022833"/>
    </source>
</evidence>
<evidence type="ECO:0000256" key="14">
    <source>
        <dbReference type="ARBA" id="ARBA00023027"/>
    </source>
</evidence>
<comment type="catalytic activity">
    <reaction evidence="1 18">
        <text>7-phospho-2-dehydro-3-deoxy-D-arabino-heptonate = 3-dehydroquinate + phosphate</text>
        <dbReference type="Rhea" id="RHEA:21968"/>
        <dbReference type="ChEBI" id="CHEBI:32364"/>
        <dbReference type="ChEBI" id="CHEBI:43474"/>
        <dbReference type="ChEBI" id="CHEBI:58394"/>
        <dbReference type="EC" id="4.2.3.4"/>
    </reaction>
</comment>
<evidence type="ECO:0000256" key="18">
    <source>
        <dbReference type="HAMAP-Rule" id="MF_00110"/>
    </source>
</evidence>
<evidence type="ECO:0000313" key="22">
    <source>
        <dbReference type="Proteomes" id="UP000229730"/>
    </source>
</evidence>
<keyword evidence="11 18" id="KW-0479">Metal-binding</keyword>
<protein>
    <recommendedName>
        <fullName evidence="8 18">3-dehydroquinate synthase</fullName>
        <shortName evidence="18">DHQS</shortName>
        <ecNumber evidence="7 18">4.2.3.4</ecNumber>
    </recommendedName>
</protein>
<dbReference type="FunFam" id="3.40.50.1970:FF:000001">
    <property type="entry name" value="3-dehydroquinate synthase"/>
    <property type="match status" value="1"/>
</dbReference>
<keyword evidence="14 18" id="KW-0520">NAD</keyword>
<dbReference type="PANTHER" id="PTHR43622:SF7">
    <property type="entry name" value="3-DEHYDROQUINATE SYNTHASE, CHLOROPLASTIC"/>
    <property type="match status" value="1"/>
</dbReference>
<evidence type="ECO:0000256" key="15">
    <source>
        <dbReference type="ARBA" id="ARBA00023141"/>
    </source>
</evidence>
<name>A0A2G4YS23_9PROT</name>
<dbReference type="SUPFAM" id="SSF56796">
    <property type="entry name" value="Dehydroquinate synthase-like"/>
    <property type="match status" value="1"/>
</dbReference>
<feature type="domain" description="3-dehydroquinate synthase C-terminal" evidence="20">
    <location>
        <begin position="183"/>
        <end position="336"/>
    </location>
</feature>
<evidence type="ECO:0000259" key="20">
    <source>
        <dbReference type="Pfam" id="PF24621"/>
    </source>
</evidence>
<dbReference type="Gene3D" id="3.40.50.1970">
    <property type="match status" value="1"/>
</dbReference>
<evidence type="ECO:0000313" key="21">
    <source>
        <dbReference type="EMBL" id="PHZ84256.1"/>
    </source>
</evidence>
<dbReference type="InterPro" id="IPR030960">
    <property type="entry name" value="DHQS/DOIS_N"/>
</dbReference>
<evidence type="ECO:0000256" key="11">
    <source>
        <dbReference type="ARBA" id="ARBA00022723"/>
    </source>
</evidence>
<dbReference type="Pfam" id="PF01761">
    <property type="entry name" value="DHQ_synthase"/>
    <property type="match status" value="1"/>
</dbReference>
<sequence>MSQKITVTVKDHSYPIYVGAGLLEQAGEIIAPILSRPQSVIITDENVARHQLSRLEKSLTNAGIAFSTLILPAGEATKSFDQLQNVLDQLLELKLERSDKIIAFGGGVIGDLVGFAASIYQRGIGFIQIPTTLLSQVDSSVGGKCGINTPRGKNLVGSFHQPDLVLTDVTTLDSLPERQVRAGYAEVVKYGLINDVDFFTWLESNGEKIIAGDRLAQTHAILTSCRAKAHVVAEDEKEKGNRALLNLGHTFGHALEAECGYADTLIHGEAVAIGMVMAFDLSVRMGLCPQADAETVRQHLERLALPTRISDPKHALSNIPMTAQRLFDHTLHDKKASGGKVTFVLTRGLGQAFLCKDVAPDNIKAIFQQSLDAAD</sequence>
<dbReference type="UniPathway" id="UPA00053">
    <property type="reaction ID" value="UER00085"/>
</dbReference>
<evidence type="ECO:0000256" key="6">
    <source>
        <dbReference type="ARBA" id="ARBA00005412"/>
    </source>
</evidence>
<keyword evidence="9 18" id="KW-0963">Cytoplasm</keyword>
<comment type="function">
    <text evidence="3 18">Catalyzes the conversion of 3-deoxy-D-arabino-heptulosonate 7-phosphate (DAHP) to dehydroquinate (DHQ).</text>
</comment>
<dbReference type="GO" id="GO:0046872">
    <property type="term" value="F:metal ion binding"/>
    <property type="evidence" value="ECO:0007669"/>
    <property type="project" value="UniProtKB-KW"/>
</dbReference>
<dbReference type="InterPro" id="IPR050071">
    <property type="entry name" value="Dehydroquinate_synthase"/>
</dbReference>
<dbReference type="InParanoid" id="A0A2G4YS23"/>
<dbReference type="AlphaFoldDB" id="A0A2G4YS23"/>
<dbReference type="RefSeq" id="WP_099474225.1">
    <property type="nucleotide sequence ID" value="NZ_CP041025.1"/>
</dbReference>
<comment type="cofactor">
    <cofactor evidence="18">
        <name>Co(2+)</name>
        <dbReference type="ChEBI" id="CHEBI:48828"/>
    </cofactor>
    <cofactor evidence="18">
        <name>Zn(2+)</name>
        <dbReference type="ChEBI" id="CHEBI:29105"/>
    </cofactor>
    <text evidence="18">Binds 1 divalent metal cation per subunit. Can use either Co(2+) or Zn(2+).</text>
</comment>
<keyword evidence="15 18" id="KW-0057">Aromatic amino acid biosynthesis</keyword>
<accession>A0A2G4YS23</accession>
<comment type="subcellular location">
    <subcellularLocation>
        <location evidence="4 18">Cytoplasm</location>
    </subcellularLocation>
</comment>
<evidence type="ECO:0000256" key="2">
    <source>
        <dbReference type="ARBA" id="ARBA00001911"/>
    </source>
</evidence>
<keyword evidence="13 18" id="KW-0862">Zinc</keyword>
<evidence type="ECO:0000256" key="10">
    <source>
        <dbReference type="ARBA" id="ARBA00022605"/>
    </source>
</evidence>
<feature type="binding site" evidence="18">
    <location>
        <begin position="131"/>
        <end position="132"/>
    </location>
    <ligand>
        <name>NAD(+)</name>
        <dbReference type="ChEBI" id="CHEBI:57540"/>
    </ligand>
</feature>
<dbReference type="Pfam" id="PF24621">
    <property type="entry name" value="DHQS_C"/>
    <property type="match status" value="1"/>
</dbReference>
<dbReference type="EC" id="4.2.3.4" evidence="7 18"/>
<comment type="caution">
    <text evidence="21">The sequence shown here is derived from an EMBL/GenBank/DDBJ whole genome shotgun (WGS) entry which is preliminary data.</text>
</comment>
<evidence type="ECO:0000256" key="1">
    <source>
        <dbReference type="ARBA" id="ARBA00001393"/>
    </source>
</evidence>
<evidence type="ECO:0000256" key="3">
    <source>
        <dbReference type="ARBA" id="ARBA00003485"/>
    </source>
</evidence>
<dbReference type="OrthoDB" id="9806583at2"/>
<dbReference type="EMBL" id="PDEM01000025">
    <property type="protein sequence ID" value="PHZ84256.1"/>
    <property type="molecule type" value="Genomic_DNA"/>
</dbReference>
<dbReference type="GO" id="GO:0009423">
    <property type="term" value="P:chorismate biosynthetic process"/>
    <property type="evidence" value="ECO:0007669"/>
    <property type="project" value="UniProtKB-UniRule"/>
</dbReference>
<evidence type="ECO:0000256" key="7">
    <source>
        <dbReference type="ARBA" id="ARBA00013031"/>
    </source>
</evidence>
<evidence type="ECO:0000259" key="19">
    <source>
        <dbReference type="Pfam" id="PF01761"/>
    </source>
</evidence>
<dbReference type="GO" id="GO:0003856">
    <property type="term" value="F:3-dehydroquinate synthase activity"/>
    <property type="evidence" value="ECO:0007669"/>
    <property type="project" value="UniProtKB-UniRule"/>
</dbReference>
<reference evidence="21 22" key="1">
    <citation type="submission" date="2017-10" db="EMBL/GenBank/DDBJ databases">
        <title>Frigbacter circumglobatus gen. nov. sp. nov., isolated from sediment cultured in situ.</title>
        <authorList>
            <person name="Zhao Z."/>
        </authorList>
    </citation>
    <scope>NUCLEOTIDE SEQUENCE [LARGE SCALE GENOMIC DNA]</scope>
    <source>
        <strain evidence="21 22">ZYL</strain>
    </source>
</reference>
<dbReference type="Proteomes" id="UP000229730">
    <property type="component" value="Unassembled WGS sequence"/>
</dbReference>
<dbReference type="InterPro" id="IPR056179">
    <property type="entry name" value="DHQS_C"/>
</dbReference>
<dbReference type="GO" id="GO:0009073">
    <property type="term" value="P:aromatic amino acid family biosynthetic process"/>
    <property type="evidence" value="ECO:0007669"/>
    <property type="project" value="UniProtKB-KW"/>
</dbReference>
<evidence type="ECO:0000256" key="8">
    <source>
        <dbReference type="ARBA" id="ARBA00017684"/>
    </source>
</evidence>
<comment type="caution">
    <text evidence="18">Lacks conserved residue(s) required for the propagation of feature annotation.</text>
</comment>
<feature type="binding site" evidence="18">
    <location>
        <begin position="107"/>
        <end position="111"/>
    </location>
    <ligand>
        <name>NAD(+)</name>
        <dbReference type="ChEBI" id="CHEBI:57540"/>
    </ligand>
</feature>
<dbReference type="PANTHER" id="PTHR43622">
    <property type="entry name" value="3-DEHYDROQUINATE SYNTHASE"/>
    <property type="match status" value="1"/>
</dbReference>
<dbReference type="HAMAP" id="MF_00110">
    <property type="entry name" value="DHQ_synthase"/>
    <property type="match status" value="1"/>
</dbReference>
<keyword evidence="12 18" id="KW-0547">Nucleotide-binding</keyword>
<evidence type="ECO:0000256" key="4">
    <source>
        <dbReference type="ARBA" id="ARBA00004496"/>
    </source>
</evidence>
<feature type="binding site" evidence="18">
    <location>
        <position position="144"/>
    </location>
    <ligand>
        <name>NAD(+)</name>
        <dbReference type="ChEBI" id="CHEBI:57540"/>
    </ligand>
</feature>
<keyword evidence="10 18" id="KW-0028">Amino-acid biosynthesis</keyword>
<feature type="binding site" evidence="18">
    <location>
        <position position="267"/>
    </location>
    <ligand>
        <name>Zn(2+)</name>
        <dbReference type="ChEBI" id="CHEBI:29105"/>
    </ligand>
</feature>
<evidence type="ECO:0000256" key="12">
    <source>
        <dbReference type="ARBA" id="ARBA00022741"/>
    </source>
</evidence>
<feature type="binding site" evidence="18">
    <location>
        <position position="249"/>
    </location>
    <ligand>
        <name>Zn(2+)</name>
        <dbReference type="ChEBI" id="CHEBI:29105"/>
    </ligand>
</feature>
<evidence type="ECO:0000256" key="9">
    <source>
        <dbReference type="ARBA" id="ARBA00022490"/>
    </source>
</evidence>
<gene>
    <name evidence="18" type="primary">aroB</name>
    <name evidence="21" type="ORF">CRD36_13790</name>
</gene>
<feature type="binding site" evidence="18">
    <location>
        <position position="186"/>
    </location>
    <ligand>
        <name>Zn(2+)</name>
        <dbReference type="ChEBI" id="CHEBI:29105"/>
    </ligand>
</feature>
<dbReference type="NCBIfam" id="TIGR01357">
    <property type="entry name" value="aroB"/>
    <property type="match status" value="1"/>
</dbReference>
<keyword evidence="17 18" id="KW-0170">Cobalt</keyword>
<comment type="similarity">
    <text evidence="6 18">Belongs to the sugar phosphate cyclases superfamily. Dehydroquinate synthase family.</text>
</comment>
<organism evidence="21 22">
    <name type="scientific">Paremcibacter congregatus</name>
    <dbReference type="NCBI Taxonomy" id="2043170"/>
    <lineage>
        <taxon>Bacteria</taxon>
        <taxon>Pseudomonadati</taxon>
        <taxon>Pseudomonadota</taxon>
        <taxon>Alphaproteobacteria</taxon>
        <taxon>Emcibacterales</taxon>
        <taxon>Emcibacteraceae</taxon>
        <taxon>Paremcibacter</taxon>
    </lineage>
</organism>
<dbReference type="GO" id="GO:0000166">
    <property type="term" value="F:nucleotide binding"/>
    <property type="evidence" value="ECO:0007669"/>
    <property type="project" value="UniProtKB-KW"/>
</dbReference>
<feature type="domain" description="3-dehydroquinate synthase N-terminal" evidence="19">
    <location>
        <begin position="69"/>
        <end position="181"/>
    </location>
</feature>
<dbReference type="InterPro" id="IPR016037">
    <property type="entry name" value="DHQ_synth_AroB"/>
</dbReference>
<keyword evidence="22" id="KW-1185">Reference proteome</keyword>
<dbReference type="CDD" id="cd08195">
    <property type="entry name" value="DHQS"/>
    <property type="match status" value="1"/>
</dbReference>
<dbReference type="GO" id="GO:0005737">
    <property type="term" value="C:cytoplasm"/>
    <property type="evidence" value="ECO:0007669"/>
    <property type="project" value="UniProtKB-SubCell"/>
</dbReference>
<feature type="binding site" evidence="18">
    <location>
        <position position="153"/>
    </location>
    <ligand>
        <name>NAD(+)</name>
        <dbReference type="ChEBI" id="CHEBI:57540"/>
    </ligand>
</feature>
<comment type="pathway">
    <text evidence="5 18">Metabolic intermediate biosynthesis; chorismate biosynthesis; chorismate from D-erythrose 4-phosphate and phosphoenolpyruvate: step 2/7.</text>
</comment>